<dbReference type="EMBL" id="GDJX01004231">
    <property type="protein sequence ID" value="JAT63705.1"/>
    <property type="molecule type" value="Transcribed_RNA"/>
</dbReference>
<evidence type="ECO:0000256" key="4">
    <source>
        <dbReference type="ARBA" id="ARBA00022701"/>
    </source>
</evidence>
<feature type="coiled-coil region" evidence="7">
    <location>
        <begin position="265"/>
        <end position="355"/>
    </location>
</feature>
<keyword evidence="3" id="KW-0963">Cytoplasm</keyword>
<keyword evidence="6" id="KW-0206">Cytoskeleton</keyword>
<protein>
    <submittedName>
        <fullName evidence="10">Microtubule-associated protein 70-2</fullName>
    </submittedName>
</protein>
<keyword evidence="4" id="KW-0493">Microtubule</keyword>
<evidence type="ECO:0000313" key="10">
    <source>
        <dbReference type="EMBL" id="JAT57705.1"/>
    </source>
</evidence>
<proteinExistence type="inferred from homology"/>
<name>A0A1D1YSS7_9ARAE</name>
<comment type="subcellular location">
    <subcellularLocation>
        <location evidence="1">Cytoplasm</location>
        <location evidence="1">Cytoskeleton</location>
    </subcellularLocation>
</comment>
<evidence type="ECO:0000256" key="6">
    <source>
        <dbReference type="ARBA" id="ARBA00023212"/>
    </source>
</evidence>
<reference evidence="10" key="1">
    <citation type="submission" date="2015-07" db="EMBL/GenBank/DDBJ databases">
        <title>Transcriptome Assembly of Anthurium amnicola.</title>
        <authorList>
            <person name="Suzuki J."/>
        </authorList>
    </citation>
    <scope>NUCLEOTIDE SEQUENCE</scope>
</reference>
<gene>
    <name evidence="10" type="primary">MAP70.2_8</name>
    <name evidence="9" type="synonym">MAP70.2_0</name>
    <name evidence="12" type="synonym">MAP70.2_2</name>
    <name evidence="11" type="synonym">MAP70.2_6</name>
    <name evidence="11" type="ORF">g.121452</name>
    <name evidence="10" type="ORF">g.121458</name>
    <name evidence="9" type="ORF">g.121459</name>
    <name evidence="12" type="ORF">g.121464</name>
</gene>
<feature type="compositionally biased region" description="Basic and acidic residues" evidence="8">
    <location>
        <begin position="534"/>
        <end position="554"/>
    </location>
</feature>
<dbReference type="EMBL" id="GDJX01024481">
    <property type="protein sequence ID" value="JAT43455.1"/>
    <property type="molecule type" value="Transcribed_RNA"/>
</dbReference>
<comment type="similarity">
    <text evidence="2">Belongs to the MAP70 family.</text>
</comment>
<evidence type="ECO:0000256" key="1">
    <source>
        <dbReference type="ARBA" id="ARBA00004245"/>
    </source>
</evidence>
<evidence type="ECO:0000256" key="5">
    <source>
        <dbReference type="ARBA" id="ARBA00023054"/>
    </source>
</evidence>
<accession>A0A1D1YSS7</accession>
<evidence type="ECO:0000313" key="12">
    <source>
        <dbReference type="EMBL" id="JAT63705.1"/>
    </source>
</evidence>
<dbReference type="GO" id="GO:0007010">
    <property type="term" value="P:cytoskeleton organization"/>
    <property type="evidence" value="ECO:0007669"/>
    <property type="project" value="InterPro"/>
</dbReference>
<feature type="region of interest" description="Disordered" evidence="8">
    <location>
        <begin position="534"/>
        <end position="566"/>
    </location>
</feature>
<dbReference type="AlphaFoldDB" id="A0A1D1YSS7"/>
<dbReference type="InterPro" id="IPR009768">
    <property type="entry name" value="MAP70"/>
</dbReference>
<dbReference type="GO" id="GO:0008017">
    <property type="term" value="F:microtubule binding"/>
    <property type="evidence" value="ECO:0007669"/>
    <property type="project" value="InterPro"/>
</dbReference>
<evidence type="ECO:0000256" key="7">
    <source>
        <dbReference type="SAM" id="Coils"/>
    </source>
</evidence>
<dbReference type="PANTHER" id="PTHR31246">
    <property type="entry name" value="MICROTUBULE-ASSOCIATED PROTEIN 70-2"/>
    <property type="match status" value="1"/>
</dbReference>
<feature type="compositionally biased region" description="Basic residues" evidence="8">
    <location>
        <begin position="555"/>
        <end position="566"/>
    </location>
</feature>
<evidence type="ECO:0000256" key="3">
    <source>
        <dbReference type="ARBA" id="ARBA00022490"/>
    </source>
</evidence>
<evidence type="ECO:0000313" key="11">
    <source>
        <dbReference type="EMBL" id="JAT60398.1"/>
    </source>
</evidence>
<dbReference type="GO" id="GO:0005874">
    <property type="term" value="C:microtubule"/>
    <property type="evidence" value="ECO:0007669"/>
    <property type="project" value="UniProtKB-KW"/>
</dbReference>
<feature type="coiled-coil region" evidence="7">
    <location>
        <begin position="161"/>
        <end position="240"/>
    </location>
</feature>
<dbReference type="EMBL" id="GDJX01010231">
    <property type="protein sequence ID" value="JAT57705.1"/>
    <property type="molecule type" value="Transcribed_RNA"/>
</dbReference>
<keyword evidence="5 7" id="KW-0175">Coiled coil</keyword>
<feature type="coiled-coil region" evidence="7">
    <location>
        <begin position="58"/>
        <end position="134"/>
    </location>
</feature>
<dbReference type="Pfam" id="PF07058">
    <property type="entry name" value="MAP70"/>
    <property type="match status" value="1"/>
</dbReference>
<evidence type="ECO:0000256" key="2">
    <source>
        <dbReference type="ARBA" id="ARBA00008825"/>
    </source>
</evidence>
<dbReference type="EMBL" id="GDJX01007538">
    <property type="protein sequence ID" value="JAT60398.1"/>
    <property type="molecule type" value="Transcribed_RNA"/>
</dbReference>
<evidence type="ECO:0000313" key="9">
    <source>
        <dbReference type="EMBL" id="JAT43455.1"/>
    </source>
</evidence>
<organism evidence="10">
    <name type="scientific">Anthurium amnicola</name>
    <dbReference type="NCBI Taxonomy" id="1678845"/>
    <lineage>
        <taxon>Eukaryota</taxon>
        <taxon>Viridiplantae</taxon>
        <taxon>Streptophyta</taxon>
        <taxon>Embryophyta</taxon>
        <taxon>Tracheophyta</taxon>
        <taxon>Spermatophyta</taxon>
        <taxon>Magnoliopsida</taxon>
        <taxon>Liliopsida</taxon>
        <taxon>Araceae</taxon>
        <taxon>Pothoideae</taxon>
        <taxon>Potheae</taxon>
        <taxon>Anthurium</taxon>
    </lineage>
</organism>
<dbReference type="PANTHER" id="PTHR31246:SF32">
    <property type="entry name" value="MICROTUBULE-ASSOCIATED PROTEIN 70-1"/>
    <property type="match status" value="1"/>
</dbReference>
<evidence type="ECO:0000256" key="8">
    <source>
        <dbReference type="SAM" id="MobiDB-lite"/>
    </source>
</evidence>
<sequence length="566" mass="63763">MGDLKEMENDTAVDVGQLAWSEGKPPAGARKIRSRRVSLDEDDLLLLVHGSDPVKIELNRLENEVRDKDRELADAHGEIRALRLTERAKEKALDEVTEELEKMVEKLQISEVAVENKNLEIKRIAEEKKAALAAQFAAEATLRRVHAAQKDEELPPLEAILSPLEAEIKRLRQEVSKLQDDNRALERLTKSKEAALLDAEREVQIAKVKVAHVDDLQNKNQELMKQNEICQEEYKILDKMHRQKVAEVEKLGLTVRELEEALLSGAAAANAVRDYQRQVTELKEEKKTLERTLSRAKVTENRVAVVIANEWKDANDKVMPVKQWLEERRVLMGEMQQLRDKLSIAERAAKTEAQLKEKFQLRLKVVEDSLKSSVSQTSANGIRCNSVDGVETSPSSIPIKKSAPPFVRSASLSRHSAATLKHAKGVSRSFDGGSYGSNSQRDDADRQCMSRQVSIEKEATNSKSLDTAQAVGDDYVSSALYDILQKEVIALRKVCQERDQNLKGKDATIEVLSKKVDTLSKAIEVEAKKTRREKAAMEKEVASMRTEMEHEQRARRSRGMANHVHN</sequence>
<feature type="region of interest" description="Disordered" evidence="8">
    <location>
        <begin position="1"/>
        <end position="27"/>
    </location>
</feature>